<comment type="caution">
    <text evidence="1">The sequence shown here is derived from an EMBL/GenBank/DDBJ whole genome shotgun (WGS) entry which is preliminary data.</text>
</comment>
<dbReference type="EMBL" id="CAKKNS010000001">
    <property type="protein sequence ID" value="CAH0416150.1"/>
    <property type="molecule type" value="Genomic_DNA"/>
</dbReference>
<dbReference type="RefSeq" id="WP_230096209.1">
    <property type="nucleotide sequence ID" value="NZ_CAKKNS010000001.1"/>
</dbReference>
<accession>A0ABN8BJW8</accession>
<evidence type="ECO:0008006" key="3">
    <source>
        <dbReference type="Google" id="ProtNLM"/>
    </source>
</evidence>
<reference evidence="1 2" key="1">
    <citation type="submission" date="2021-11" db="EMBL/GenBank/DDBJ databases">
        <authorList>
            <person name="Depoorter E."/>
        </authorList>
    </citation>
    <scope>NUCLEOTIDE SEQUENCE [LARGE SCALE GENOMIC DNA]</scope>
    <source>
        <strain evidence="1 2">LMG 24289</strain>
    </source>
</reference>
<keyword evidence="2" id="KW-1185">Reference proteome</keyword>
<protein>
    <recommendedName>
        <fullName evidence="3">Apea-like HEPN domain-containing protein</fullName>
    </recommendedName>
</protein>
<organism evidence="1 2">
    <name type="scientific">Periweissella fabaria</name>
    <dbReference type="NCBI Taxonomy" id="546157"/>
    <lineage>
        <taxon>Bacteria</taxon>
        <taxon>Bacillati</taxon>
        <taxon>Bacillota</taxon>
        <taxon>Bacilli</taxon>
        <taxon>Lactobacillales</taxon>
        <taxon>Lactobacillaceae</taxon>
        <taxon>Periweissella</taxon>
    </lineage>
</organism>
<evidence type="ECO:0000313" key="2">
    <source>
        <dbReference type="Proteomes" id="UP000789707"/>
    </source>
</evidence>
<dbReference type="Proteomes" id="UP000789707">
    <property type="component" value="Unassembled WGS sequence"/>
</dbReference>
<evidence type="ECO:0000313" key="1">
    <source>
        <dbReference type="EMBL" id="CAH0416150.1"/>
    </source>
</evidence>
<sequence>MSNEKNSNILSAQEIDNLIMDFRHDRNKDFLSNLDNILAGLKKLYLDEVAFIDLEESLNPMYSWKNNNLKITFLAITLQNVDFIDLLALVQKNDENNINFIDLTAKTNSFDFFSISTSTESRLQFLFNKELIDFEKENIIAAASASNTFSFGIKNWISKWVSNEYNGNVSELKLPSKDLIDFDSVSLHRAKFEFDDMLATLNNEQFSAELNEVLFGYNQKKWFIAAAGIGSLLEHLMHLTLKNYKDLKGLRKDPTAHDYINKFDASQHITFDSRQHSYINTLFSIRNSVSHHNDGFTGKEQCDQLLSGVKNIFTNYYIPSLAYYKAHQK</sequence>
<name>A0ABN8BJW8_9LACO</name>
<gene>
    <name evidence="1" type="ORF">WFA24289_00449</name>
</gene>
<proteinExistence type="predicted"/>